<dbReference type="SMART" id="SM00347">
    <property type="entry name" value="HTH_MARR"/>
    <property type="match status" value="1"/>
</dbReference>
<dbReference type="PANTHER" id="PTHR42756:SF1">
    <property type="entry name" value="TRANSCRIPTIONAL REPRESSOR OF EMRAB OPERON"/>
    <property type="match status" value="1"/>
</dbReference>
<dbReference type="PROSITE" id="PS01117">
    <property type="entry name" value="HTH_MARR_1"/>
    <property type="match status" value="1"/>
</dbReference>
<dbReference type="Gene3D" id="1.10.10.10">
    <property type="entry name" value="Winged helix-like DNA-binding domain superfamily/Winged helix DNA-binding domain"/>
    <property type="match status" value="1"/>
</dbReference>
<dbReference type="GO" id="GO:0003700">
    <property type="term" value="F:DNA-binding transcription factor activity"/>
    <property type="evidence" value="ECO:0007669"/>
    <property type="project" value="InterPro"/>
</dbReference>
<organism evidence="5 6">
    <name type="scientific">Candidatus Anaerostipes avistercoris</name>
    <dbReference type="NCBI Taxonomy" id="2838462"/>
    <lineage>
        <taxon>Bacteria</taxon>
        <taxon>Bacillati</taxon>
        <taxon>Bacillota</taxon>
        <taxon>Clostridia</taxon>
        <taxon>Lachnospirales</taxon>
        <taxon>Lachnospiraceae</taxon>
        <taxon>Anaerostipes</taxon>
    </lineage>
</organism>
<dbReference type="InterPro" id="IPR036390">
    <property type="entry name" value="WH_DNA-bd_sf"/>
</dbReference>
<dbReference type="InterPro" id="IPR036388">
    <property type="entry name" value="WH-like_DNA-bd_sf"/>
</dbReference>
<proteinExistence type="predicted"/>
<protein>
    <submittedName>
        <fullName evidence="5">MarR family transcriptional regulator</fullName>
    </submittedName>
</protein>
<evidence type="ECO:0000256" key="2">
    <source>
        <dbReference type="ARBA" id="ARBA00023125"/>
    </source>
</evidence>
<keyword evidence="1" id="KW-0805">Transcription regulation</keyword>
<dbReference type="InterPro" id="IPR000835">
    <property type="entry name" value="HTH_MarR-typ"/>
</dbReference>
<keyword evidence="3" id="KW-0804">Transcription</keyword>
<reference evidence="5" key="1">
    <citation type="journal article" date="2021" name="PeerJ">
        <title>Extensive microbial diversity within the chicken gut microbiome revealed by metagenomics and culture.</title>
        <authorList>
            <person name="Gilroy R."/>
            <person name="Ravi A."/>
            <person name="Getino M."/>
            <person name="Pursley I."/>
            <person name="Horton D.L."/>
            <person name="Alikhan N.F."/>
            <person name="Baker D."/>
            <person name="Gharbi K."/>
            <person name="Hall N."/>
            <person name="Watson M."/>
            <person name="Adriaenssens E.M."/>
            <person name="Foster-Nyarko E."/>
            <person name="Jarju S."/>
            <person name="Secka A."/>
            <person name="Antonio M."/>
            <person name="Oren A."/>
            <person name="Chaudhuri R.R."/>
            <person name="La Ragione R."/>
            <person name="Hildebrand F."/>
            <person name="Pallen M.J."/>
        </authorList>
    </citation>
    <scope>NUCLEOTIDE SEQUENCE</scope>
    <source>
        <strain evidence="5">ChiSjej3B21-8574</strain>
    </source>
</reference>
<dbReference type="Proteomes" id="UP000823904">
    <property type="component" value="Unassembled WGS sequence"/>
</dbReference>
<name>A0A9D2PK89_9FIRM</name>
<dbReference type="InterPro" id="IPR023187">
    <property type="entry name" value="Tscrpt_reg_MarR-type_CS"/>
</dbReference>
<reference evidence="5" key="2">
    <citation type="submission" date="2021-04" db="EMBL/GenBank/DDBJ databases">
        <authorList>
            <person name="Gilroy R."/>
        </authorList>
    </citation>
    <scope>NUCLEOTIDE SEQUENCE</scope>
    <source>
        <strain evidence="5">ChiSjej3B21-8574</strain>
    </source>
</reference>
<keyword evidence="2" id="KW-0238">DNA-binding</keyword>
<dbReference type="PRINTS" id="PR00598">
    <property type="entry name" value="HTHMARR"/>
</dbReference>
<feature type="domain" description="HTH marR-type" evidence="4">
    <location>
        <begin position="5"/>
        <end position="137"/>
    </location>
</feature>
<dbReference type="Pfam" id="PF01047">
    <property type="entry name" value="MarR"/>
    <property type="match status" value="1"/>
</dbReference>
<evidence type="ECO:0000313" key="6">
    <source>
        <dbReference type="Proteomes" id="UP000823904"/>
    </source>
</evidence>
<dbReference type="PROSITE" id="PS50995">
    <property type="entry name" value="HTH_MARR_2"/>
    <property type="match status" value="1"/>
</dbReference>
<gene>
    <name evidence="5" type="ORF">H9754_10235</name>
</gene>
<comment type="caution">
    <text evidence="5">The sequence shown here is derived from an EMBL/GenBank/DDBJ whole genome shotgun (WGS) entry which is preliminary data.</text>
</comment>
<dbReference type="PANTHER" id="PTHR42756">
    <property type="entry name" value="TRANSCRIPTIONAL REGULATOR, MARR"/>
    <property type="match status" value="1"/>
</dbReference>
<evidence type="ECO:0000259" key="4">
    <source>
        <dbReference type="PROSITE" id="PS50995"/>
    </source>
</evidence>
<dbReference type="EMBL" id="DWWD01000041">
    <property type="protein sequence ID" value="HJC50930.1"/>
    <property type="molecule type" value="Genomic_DNA"/>
</dbReference>
<evidence type="ECO:0000256" key="3">
    <source>
        <dbReference type="ARBA" id="ARBA00023163"/>
    </source>
</evidence>
<dbReference type="AlphaFoldDB" id="A0A9D2PK89"/>
<dbReference type="GO" id="GO:0003677">
    <property type="term" value="F:DNA binding"/>
    <property type="evidence" value="ECO:0007669"/>
    <property type="project" value="UniProtKB-KW"/>
</dbReference>
<accession>A0A9D2PK89</accession>
<sequence length="155" mass="18190">MKHTDDELAELFFSAARISQYLSSEKKGLSFLHMGQYRCLFYLEEHGSVKQKEMAEELGIRPASLSELISKLEQKGLVKKEPSPKDRRIMMVSLTREGMMTARHGRAGQSRFHSLIFEPLSEEEKETLYELLWKVKEYHERRKDHDQSTKNADFH</sequence>
<evidence type="ECO:0000256" key="1">
    <source>
        <dbReference type="ARBA" id="ARBA00023015"/>
    </source>
</evidence>
<evidence type="ECO:0000313" key="5">
    <source>
        <dbReference type="EMBL" id="HJC50930.1"/>
    </source>
</evidence>
<dbReference type="SUPFAM" id="SSF46785">
    <property type="entry name" value="Winged helix' DNA-binding domain"/>
    <property type="match status" value="1"/>
</dbReference>